<evidence type="ECO:0008006" key="4">
    <source>
        <dbReference type="Google" id="ProtNLM"/>
    </source>
</evidence>
<evidence type="ECO:0000313" key="3">
    <source>
        <dbReference type="Proteomes" id="UP000177480"/>
    </source>
</evidence>
<accession>A0A1G2G0V2</accession>
<proteinExistence type="predicted"/>
<organism evidence="2 3">
    <name type="scientific">Candidatus Ryanbacteria bacterium RIFCSPHIGHO2_01_FULL_45_22</name>
    <dbReference type="NCBI Taxonomy" id="1802114"/>
    <lineage>
        <taxon>Bacteria</taxon>
        <taxon>Candidatus Ryaniibacteriota</taxon>
    </lineage>
</organism>
<dbReference type="Proteomes" id="UP000177480">
    <property type="component" value="Unassembled WGS sequence"/>
</dbReference>
<keyword evidence="1" id="KW-0812">Transmembrane</keyword>
<protein>
    <recommendedName>
        <fullName evidence="4">DUF4145 domain-containing protein</fullName>
    </recommendedName>
</protein>
<evidence type="ECO:0000256" key="1">
    <source>
        <dbReference type="SAM" id="Phobius"/>
    </source>
</evidence>
<comment type="caution">
    <text evidence="2">The sequence shown here is derived from an EMBL/GenBank/DDBJ whole genome shotgun (WGS) entry which is preliminary data.</text>
</comment>
<name>A0A1G2G0V2_9BACT</name>
<feature type="transmembrane region" description="Helical" evidence="1">
    <location>
        <begin position="6"/>
        <end position="36"/>
    </location>
</feature>
<dbReference type="STRING" id="1802114.A2719_01410"/>
<sequence>MNFDTLIHYASVALTVYKVFAVILTIASIAGIVYVAKKSGEMRRARQEAKALQEKPVDALHTASSLLAFTQLKDNTVQHWHQIVEKLSSQPGEKDYKAVLIEADALVDAALRVNQFPGATMGDRLRSVPVGKMASLEDLWKAHRVRNEIAHDPHYIVSPREGHDMMKVYKKALEELGAL</sequence>
<dbReference type="EMBL" id="MHNK01000011">
    <property type="protein sequence ID" value="OGZ43727.1"/>
    <property type="molecule type" value="Genomic_DNA"/>
</dbReference>
<dbReference type="AlphaFoldDB" id="A0A1G2G0V2"/>
<keyword evidence="1" id="KW-1133">Transmembrane helix</keyword>
<gene>
    <name evidence="2" type="ORF">A2719_01410</name>
</gene>
<evidence type="ECO:0000313" key="2">
    <source>
        <dbReference type="EMBL" id="OGZ43727.1"/>
    </source>
</evidence>
<keyword evidence="1" id="KW-0472">Membrane</keyword>
<reference evidence="2 3" key="1">
    <citation type="journal article" date="2016" name="Nat. Commun.">
        <title>Thousands of microbial genomes shed light on interconnected biogeochemical processes in an aquifer system.</title>
        <authorList>
            <person name="Anantharaman K."/>
            <person name="Brown C.T."/>
            <person name="Hug L.A."/>
            <person name="Sharon I."/>
            <person name="Castelle C.J."/>
            <person name="Probst A.J."/>
            <person name="Thomas B.C."/>
            <person name="Singh A."/>
            <person name="Wilkins M.J."/>
            <person name="Karaoz U."/>
            <person name="Brodie E.L."/>
            <person name="Williams K.H."/>
            <person name="Hubbard S.S."/>
            <person name="Banfield J.F."/>
        </authorList>
    </citation>
    <scope>NUCLEOTIDE SEQUENCE [LARGE SCALE GENOMIC DNA]</scope>
</reference>